<dbReference type="InterPro" id="IPR000212">
    <property type="entry name" value="DNA_helicase_UvrD/REP"/>
</dbReference>
<dbReference type="RefSeq" id="WP_092643076.1">
    <property type="nucleotide sequence ID" value="NZ_FNID01000045.1"/>
</dbReference>
<dbReference type="CDD" id="cd17932">
    <property type="entry name" value="DEXQc_UvrD"/>
    <property type="match status" value="1"/>
</dbReference>
<dbReference type="EMBL" id="FNID01000045">
    <property type="protein sequence ID" value="SDN99214.1"/>
    <property type="molecule type" value="Genomic_DNA"/>
</dbReference>
<dbReference type="GO" id="GO:0009314">
    <property type="term" value="P:response to radiation"/>
    <property type="evidence" value="ECO:0007669"/>
    <property type="project" value="UniProtKB-ARBA"/>
</dbReference>
<feature type="domain" description="UvrD-like helicase C-terminal" evidence="15">
    <location>
        <begin position="342"/>
        <end position="614"/>
    </location>
</feature>
<dbReference type="Gene3D" id="1.10.10.160">
    <property type="match status" value="1"/>
</dbReference>
<dbReference type="GO" id="GO:0043138">
    <property type="term" value="F:3'-5' DNA helicase activity"/>
    <property type="evidence" value="ECO:0007669"/>
    <property type="project" value="UniProtKB-EC"/>
</dbReference>
<evidence type="ECO:0000256" key="12">
    <source>
        <dbReference type="ARBA" id="ARBA00048988"/>
    </source>
</evidence>
<evidence type="ECO:0000256" key="10">
    <source>
        <dbReference type="ARBA" id="ARBA00034808"/>
    </source>
</evidence>
<dbReference type="PANTHER" id="PTHR11070">
    <property type="entry name" value="UVRD / RECB / PCRA DNA HELICASE FAMILY MEMBER"/>
    <property type="match status" value="1"/>
</dbReference>
<feature type="binding site" evidence="13">
    <location>
        <begin position="41"/>
        <end position="48"/>
    </location>
    <ligand>
        <name>ATP</name>
        <dbReference type="ChEBI" id="CHEBI:30616"/>
    </ligand>
</feature>
<dbReference type="GO" id="GO:0003677">
    <property type="term" value="F:DNA binding"/>
    <property type="evidence" value="ECO:0007669"/>
    <property type="project" value="UniProtKB-KW"/>
</dbReference>
<dbReference type="Proteomes" id="UP000199182">
    <property type="component" value="Unassembled WGS sequence"/>
</dbReference>
<evidence type="ECO:0000313" key="17">
    <source>
        <dbReference type="Proteomes" id="UP000199182"/>
    </source>
</evidence>
<evidence type="ECO:0000256" key="6">
    <source>
        <dbReference type="ARBA" id="ARBA00022840"/>
    </source>
</evidence>
<dbReference type="PROSITE" id="PS51198">
    <property type="entry name" value="UVRD_HELICASE_ATP_BIND"/>
    <property type="match status" value="1"/>
</dbReference>
<keyword evidence="4 13" id="KW-0378">Hydrolase</keyword>
<evidence type="ECO:0000256" key="2">
    <source>
        <dbReference type="ARBA" id="ARBA00014807"/>
    </source>
</evidence>
<dbReference type="InterPro" id="IPR027417">
    <property type="entry name" value="P-loop_NTPase"/>
</dbReference>
<dbReference type="Pfam" id="PF00580">
    <property type="entry name" value="UvrD-helicase"/>
    <property type="match status" value="2"/>
</dbReference>
<proteinExistence type="inferred from homology"/>
<dbReference type="FunFam" id="1.10.10.160:FF:000001">
    <property type="entry name" value="ATP-dependent DNA helicase"/>
    <property type="match status" value="1"/>
</dbReference>
<dbReference type="CDD" id="cd18807">
    <property type="entry name" value="SF1_C_UvrD"/>
    <property type="match status" value="1"/>
</dbReference>
<dbReference type="PROSITE" id="PS51217">
    <property type="entry name" value="UVRD_HELICASE_CTER"/>
    <property type="match status" value="1"/>
</dbReference>
<reference evidence="16 17" key="1">
    <citation type="submission" date="2016-10" db="EMBL/GenBank/DDBJ databases">
        <authorList>
            <person name="de Groot N.N."/>
        </authorList>
    </citation>
    <scope>NUCLEOTIDE SEQUENCE [LARGE SCALE GENOMIC DNA]</scope>
    <source>
        <strain evidence="16 17">CGMCC 1.5012</strain>
    </source>
</reference>
<evidence type="ECO:0000256" key="4">
    <source>
        <dbReference type="ARBA" id="ARBA00022801"/>
    </source>
</evidence>
<dbReference type="InterPro" id="IPR014017">
    <property type="entry name" value="DNA_helicase_UvrD-like_C"/>
</dbReference>
<evidence type="ECO:0000256" key="3">
    <source>
        <dbReference type="ARBA" id="ARBA00022741"/>
    </source>
</evidence>
<keyword evidence="5 13" id="KW-0347">Helicase</keyword>
<dbReference type="InterPro" id="IPR013986">
    <property type="entry name" value="DExx_box_DNA_helicase_dom_sf"/>
</dbReference>
<keyword evidence="8" id="KW-0413">Isomerase</keyword>
<dbReference type="GO" id="GO:0016887">
    <property type="term" value="F:ATP hydrolysis activity"/>
    <property type="evidence" value="ECO:0007669"/>
    <property type="project" value="RHEA"/>
</dbReference>
<accession>A0A1H0FXC4</accession>
<dbReference type="Gene3D" id="1.10.486.10">
    <property type="entry name" value="PCRA, domain 4"/>
    <property type="match status" value="1"/>
</dbReference>
<gene>
    <name evidence="16" type="ORF">SAMN05192585_1452</name>
</gene>
<evidence type="ECO:0000259" key="14">
    <source>
        <dbReference type="PROSITE" id="PS51198"/>
    </source>
</evidence>
<evidence type="ECO:0000256" key="5">
    <source>
        <dbReference type="ARBA" id="ARBA00022806"/>
    </source>
</evidence>
<dbReference type="AlphaFoldDB" id="A0A1H0FXC4"/>
<dbReference type="OrthoDB" id="9810135at2"/>
<name>A0A1H0FXC4_9FIRM</name>
<evidence type="ECO:0000313" key="16">
    <source>
        <dbReference type="EMBL" id="SDN99214.1"/>
    </source>
</evidence>
<dbReference type="FunFam" id="1.10.486.10:FF:000003">
    <property type="entry name" value="ATP-dependent DNA helicase"/>
    <property type="match status" value="1"/>
</dbReference>
<comment type="catalytic activity">
    <reaction evidence="9">
        <text>Couples ATP hydrolysis with the unwinding of duplex DNA by translocating in the 3'-5' direction.</text>
        <dbReference type="EC" id="5.6.2.4"/>
    </reaction>
</comment>
<keyword evidence="17" id="KW-1185">Reference proteome</keyword>
<dbReference type="InterPro" id="IPR014016">
    <property type="entry name" value="UvrD-like_ATP-bd"/>
</dbReference>
<comment type="catalytic activity">
    <reaction evidence="12">
        <text>ATP + H2O = ADP + phosphate + H(+)</text>
        <dbReference type="Rhea" id="RHEA:13065"/>
        <dbReference type="ChEBI" id="CHEBI:15377"/>
        <dbReference type="ChEBI" id="CHEBI:15378"/>
        <dbReference type="ChEBI" id="CHEBI:30616"/>
        <dbReference type="ChEBI" id="CHEBI:43474"/>
        <dbReference type="ChEBI" id="CHEBI:456216"/>
        <dbReference type="EC" id="5.6.2.4"/>
    </reaction>
</comment>
<keyword evidence="7" id="KW-0238">DNA-binding</keyword>
<evidence type="ECO:0000256" key="9">
    <source>
        <dbReference type="ARBA" id="ARBA00034617"/>
    </source>
</evidence>
<dbReference type="Pfam" id="PF21196">
    <property type="entry name" value="PcrA_UvrD_tudor"/>
    <property type="match status" value="1"/>
</dbReference>
<evidence type="ECO:0000256" key="13">
    <source>
        <dbReference type="PROSITE-ProRule" id="PRU00560"/>
    </source>
</evidence>
<protein>
    <recommendedName>
        <fullName evidence="2">ATP-dependent DNA helicase PcrA</fullName>
        <ecNumber evidence="10">5.6.2.4</ecNumber>
    </recommendedName>
    <alternativeName>
        <fullName evidence="11">DNA 3'-5' helicase PcrA</fullName>
    </alternativeName>
</protein>
<dbReference type="GO" id="GO:0000725">
    <property type="term" value="P:recombinational repair"/>
    <property type="evidence" value="ECO:0007669"/>
    <property type="project" value="TreeGrafter"/>
</dbReference>
<organism evidence="16 17">
    <name type="scientific">Acetanaerobacterium elongatum</name>
    <dbReference type="NCBI Taxonomy" id="258515"/>
    <lineage>
        <taxon>Bacteria</taxon>
        <taxon>Bacillati</taxon>
        <taxon>Bacillota</taxon>
        <taxon>Clostridia</taxon>
        <taxon>Eubacteriales</taxon>
        <taxon>Oscillospiraceae</taxon>
        <taxon>Acetanaerobacterium</taxon>
    </lineage>
</organism>
<keyword evidence="3 13" id="KW-0547">Nucleotide-binding</keyword>
<feature type="domain" description="UvrD-like helicase ATP-binding" evidence="14">
    <location>
        <begin position="20"/>
        <end position="341"/>
    </location>
</feature>
<sequence length="788" mass="88185">MDIKTSYIQLKKRILEKEYSRMNDMQRVAVFSNQGPLLILAGAGSGKTTVIVNRIAFLIKYGNAYNSAAVPPMVNEQTIAMLQAYLDKGEGDPEEIRNILAVNPPKPWNVLAITFTNKAAGELKNRLESVLGEAALDIWAGTFHSICVRILRREIGALGYDKSFTIYDTDDSVRVIKDCLKELNLSDKQFPPKQMLGAISRLKDEMTDPALAKTQAGGDYKQQKIADVYAQYTKKLKSANALDFDDIICCTVKLFEQFPEVLKAWQNRFAYVMVDEYQDTNHAQYRLVSLISASHKRICVVGDDDQSIYRFRGATIENILSFEHQFEHAEVIRLEQNYRSTQTILNAANAVIGHNTQRKGKELWTSNGAGEQVLVYRASDEMEEAAFIADTIEENVRLGHQYSEHAILYRMNAQSAQIERHFAKAAIPYRIIGGLRFYERKEVKDIIAYLSVINNPADSVRLKRIINEPKRGIGDATVAAAEEIAASLGDTLFQVLSESENYAALSRKAQPLKEFASLIRGFIDTAAETSLEVLFDSIVEETGYMRMLQAQGDEGLTRIENLNELKSNILKYVLENEDATLSGFLEEVSLLTDIDNYDADADAAVMMTMHSAKGLEFPFVFVVGMEEGIFPGMQVMYDPTEVEEERRLAYVAITRAKKRLYITNAASRMLFGQTMRNRPSRFLTEIPLEYKEETGLSVRASRQTVPTYTPPAYTPRNAVASAVSVGSVSKPAQQGVAYAAGERVNHKIFGNGMIISATPMGNDTLLEIAFETKGTKKIMANFTKLEKL</sequence>
<keyword evidence="6 13" id="KW-0067">ATP-binding</keyword>
<dbReference type="Gene3D" id="3.40.50.300">
    <property type="entry name" value="P-loop containing nucleotide triphosphate hydrolases"/>
    <property type="match status" value="2"/>
</dbReference>
<dbReference type="PANTHER" id="PTHR11070:SF2">
    <property type="entry name" value="ATP-DEPENDENT DNA HELICASE SRS2"/>
    <property type="match status" value="1"/>
</dbReference>
<dbReference type="GO" id="GO:0005829">
    <property type="term" value="C:cytosol"/>
    <property type="evidence" value="ECO:0007669"/>
    <property type="project" value="TreeGrafter"/>
</dbReference>
<dbReference type="SUPFAM" id="SSF52540">
    <property type="entry name" value="P-loop containing nucleoside triphosphate hydrolases"/>
    <property type="match status" value="1"/>
</dbReference>
<dbReference type="GO" id="GO:0033202">
    <property type="term" value="C:DNA helicase complex"/>
    <property type="evidence" value="ECO:0007669"/>
    <property type="project" value="TreeGrafter"/>
</dbReference>
<evidence type="ECO:0000256" key="11">
    <source>
        <dbReference type="ARBA" id="ARBA00034900"/>
    </source>
</evidence>
<dbReference type="EC" id="5.6.2.4" evidence="10"/>
<comment type="similarity">
    <text evidence="1">Belongs to the helicase family. UvrD subfamily.</text>
</comment>
<evidence type="ECO:0000256" key="7">
    <source>
        <dbReference type="ARBA" id="ARBA00023125"/>
    </source>
</evidence>
<dbReference type="GO" id="GO:0005524">
    <property type="term" value="F:ATP binding"/>
    <property type="evidence" value="ECO:0007669"/>
    <property type="project" value="UniProtKB-UniRule"/>
</dbReference>
<evidence type="ECO:0000259" key="15">
    <source>
        <dbReference type="PROSITE" id="PS51217"/>
    </source>
</evidence>
<evidence type="ECO:0000256" key="1">
    <source>
        <dbReference type="ARBA" id="ARBA00009922"/>
    </source>
</evidence>
<evidence type="ECO:0000256" key="8">
    <source>
        <dbReference type="ARBA" id="ARBA00023235"/>
    </source>
</evidence>
<dbReference type="Pfam" id="PF13361">
    <property type="entry name" value="UvrD_C"/>
    <property type="match status" value="1"/>
</dbReference>
<dbReference type="STRING" id="258515.SAMN05192585_1452"/>